<dbReference type="EMBL" id="BGPR01188938">
    <property type="protein sequence ID" value="GBM85572.1"/>
    <property type="molecule type" value="Genomic_DNA"/>
</dbReference>
<keyword evidence="2" id="KW-1185">Reference proteome</keyword>
<evidence type="ECO:0000313" key="2">
    <source>
        <dbReference type="Proteomes" id="UP000499080"/>
    </source>
</evidence>
<reference evidence="1 2" key="1">
    <citation type="journal article" date="2019" name="Sci. Rep.">
        <title>Orb-weaving spider Araneus ventricosus genome elucidates the spidroin gene catalogue.</title>
        <authorList>
            <person name="Kono N."/>
            <person name="Nakamura H."/>
            <person name="Ohtoshi R."/>
            <person name="Moran D.A.P."/>
            <person name="Shinohara A."/>
            <person name="Yoshida Y."/>
            <person name="Fujiwara M."/>
            <person name="Mori M."/>
            <person name="Tomita M."/>
            <person name="Arakawa K."/>
        </authorList>
    </citation>
    <scope>NUCLEOTIDE SEQUENCE [LARGE SCALE GENOMIC DNA]</scope>
</reference>
<accession>A0A4Y2J8I4</accession>
<comment type="caution">
    <text evidence="1">The sequence shown here is derived from an EMBL/GenBank/DDBJ whole genome shotgun (WGS) entry which is preliminary data.</text>
</comment>
<proteinExistence type="predicted"/>
<sequence>MSEAIGNPLARCCLFMTATSALTFAISSVWATPFDNSDKQLRIISGQSIDDLWKGDHSQCQSDVDGWMPDLCCANLQPHSDPHKAL</sequence>
<organism evidence="1 2">
    <name type="scientific">Araneus ventricosus</name>
    <name type="common">Orbweaver spider</name>
    <name type="synonym">Epeira ventricosa</name>
    <dbReference type="NCBI Taxonomy" id="182803"/>
    <lineage>
        <taxon>Eukaryota</taxon>
        <taxon>Metazoa</taxon>
        <taxon>Ecdysozoa</taxon>
        <taxon>Arthropoda</taxon>
        <taxon>Chelicerata</taxon>
        <taxon>Arachnida</taxon>
        <taxon>Araneae</taxon>
        <taxon>Araneomorphae</taxon>
        <taxon>Entelegynae</taxon>
        <taxon>Araneoidea</taxon>
        <taxon>Araneidae</taxon>
        <taxon>Araneus</taxon>
    </lineage>
</organism>
<gene>
    <name evidence="1" type="ORF">AVEN_76390_1</name>
</gene>
<protein>
    <submittedName>
        <fullName evidence="1">Uncharacterized protein</fullName>
    </submittedName>
</protein>
<name>A0A4Y2J8I4_ARAVE</name>
<dbReference type="OrthoDB" id="6470299at2759"/>
<evidence type="ECO:0000313" key="1">
    <source>
        <dbReference type="EMBL" id="GBM85572.1"/>
    </source>
</evidence>
<dbReference type="Proteomes" id="UP000499080">
    <property type="component" value="Unassembled WGS sequence"/>
</dbReference>
<dbReference type="AlphaFoldDB" id="A0A4Y2J8I4"/>